<proteinExistence type="predicted"/>
<dbReference type="Proteomes" id="UP000199558">
    <property type="component" value="Unassembled WGS sequence"/>
</dbReference>
<evidence type="ECO:0000313" key="1">
    <source>
        <dbReference type="EMBL" id="SBT68207.1"/>
    </source>
</evidence>
<accession>A0A1A9BH59</accession>
<protein>
    <submittedName>
        <fullName evidence="1">Uncharacterized protein</fullName>
    </submittedName>
</protein>
<name>A0A1A9BH59_9ACTN</name>
<dbReference type="EMBL" id="FLRH01000004">
    <property type="protein sequence ID" value="SBT68207.1"/>
    <property type="molecule type" value="Genomic_DNA"/>
</dbReference>
<reference evidence="2" key="1">
    <citation type="submission" date="2016-06" db="EMBL/GenBank/DDBJ databases">
        <authorList>
            <person name="Varghese N."/>
            <person name="Submissions Spin"/>
        </authorList>
    </citation>
    <scope>NUCLEOTIDE SEQUENCE [LARGE SCALE GENOMIC DNA]</scope>
    <source>
        <strain evidence="2">DSM 45794</strain>
    </source>
</reference>
<dbReference type="STRING" id="946078.GA0070622_5303"/>
<dbReference type="AlphaFoldDB" id="A0A1A9BH59"/>
<organism evidence="1 2">
    <name type="scientific">Micromonospora sediminicola</name>
    <dbReference type="NCBI Taxonomy" id="946078"/>
    <lineage>
        <taxon>Bacteria</taxon>
        <taxon>Bacillati</taxon>
        <taxon>Actinomycetota</taxon>
        <taxon>Actinomycetes</taxon>
        <taxon>Micromonosporales</taxon>
        <taxon>Micromonosporaceae</taxon>
        <taxon>Micromonospora</taxon>
    </lineage>
</organism>
<keyword evidence="2" id="KW-1185">Reference proteome</keyword>
<gene>
    <name evidence="1" type="ORF">GA0070622_5303</name>
</gene>
<sequence>MTRRLRPRPQPHPRAVARVLSPVPSPFDGPTVAQVIAEAVLDGRGYFTATPAALLALFRERNPDSRATEDEAAAVSHVGRARAELWNSFGIAIYPPRVGRREWSFRLVAVPGEEAA</sequence>
<evidence type="ECO:0000313" key="2">
    <source>
        <dbReference type="Proteomes" id="UP000199558"/>
    </source>
</evidence>